<evidence type="ECO:0000313" key="1">
    <source>
        <dbReference type="EMBL" id="QEL14595.1"/>
    </source>
</evidence>
<dbReference type="Proteomes" id="UP000324974">
    <property type="component" value="Chromosome"/>
</dbReference>
<accession>A0A5C1A7X7</accession>
<dbReference type="AlphaFoldDB" id="A0A5C1A7X7"/>
<gene>
    <name evidence="1" type="ORF">PX52LOC_01486</name>
</gene>
<proteinExistence type="predicted"/>
<keyword evidence="2" id="KW-1185">Reference proteome</keyword>
<dbReference type="OrthoDB" id="490326at2"/>
<dbReference type="EMBL" id="CP042425">
    <property type="protein sequence ID" value="QEL14595.1"/>
    <property type="molecule type" value="Genomic_DNA"/>
</dbReference>
<reference evidence="2" key="1">
    <citation type="submission" date="2019-08" db="EMBL/GenBank/DDBJ databases">
        <title>Limnoglobus roseus gen. nov., sp. nov., a novel freshwater planctomycete with a giant genome from the family Gemmataceae.</title>
        <authorList>
            <person name="Kulichevskaya I.S."/>
            <person name="Naumoff D.G."/>
            <person name="Miroshnikov K."/>
            <person name="Ivanova A."/>
            <person name="Philippov D.A."/>
            <person name="Hakobyan A."/>
            <person name="Rijpstra I.C."/>
            <person name="Sinninghe Damste J.S."/>
            <person name="Liesack W."/>
            <person name="Dedysh S.N."/>
        </authorList>
    </citation>
    <scope>NUCLEOTIDE SEQUENCE [LARGE SCALE GENOMIC DNA]</scope>
    <source>
        <strain evidence="2">PX52</strain>
    </source>
</reference>
<dbReference type="KEGG" id="lrs:PX52LOC_01486"/>
<sequence length="77" mass="8617">MAELVQDRISELRALSTAVQDSHSRSTRDALLEHARMGRSVCESDGNGKVVWIPPAEIFARYGLDEFGRPKTMEETP</sequence>
<protein>
    <submittedName>
        <fullName evidence="1">Uncharacterized protein</fullName>
    </submittedName>
</protein>
<name>A0A5C1A7X7_9BACT</name>
<dbReference type="RefSeq" id="WP_149109480.1">
    <property type="nucleotide sequence ID" value="NZ_CP042425.1"/>
</dbReference>
<organism evidence="1 2">
    <name type="scientific">Limnoglobus roseus</name>
    <dbReference type="NCBI Taxonomy" id="2598579"/>
    <lineage>
        <taxon>Bacteria</taxon>
        <taxon>Pseudomonadati</taxon>
        <taxon>Planctomycetota</taxon>
        <taxon>Planctomycetia</taxon>
        <taxon>Gemmatales</taxon>
        <taxon>Gemmataceae</taxon>
        <taxon>Limnoglobus</taxon>
    </lineage>
</organism>
<evidence type="ECO:0000313" key="2">
    <source>
        <dbReference type="Proteomes" id="UP000324974"/>
    </source>
</evidence>